<proteinExistence type="predicted"/>
<dbReference type="SMART" id="SM00530">
    <property type="entry name" value="HTH_XRE"/>
    <property type="match status" value="1"/>
</dbReference>
<dbReference type="InterPro" id="IPR039418">
    <property type="entry name" value="LexA-like"/>
</dbReference>
<dbReference type="PROSITE" id="PS50943">
    <property type="entry name" value="HTH_CROC1"/>
    <property type="match status" value="1"/>
</dbReference>
<keyword evidence="3" id="KW-1185">Reference proteome</keyword>
<dbReference type="PANTHER" id="PTHR33516">
    <property type="entry name" value="LEXA REPRESSOR"/>
    <property type="match status" value="1"/>
</dbReference>
<dbReference type="InterPro" id="IPR036286">
    <property type="entry name" value="LexA/Signal_pep-like_sf"/>
</dbReference>
<dbReference type="InterPro" id="IPR001387">
    <property type="entry name" value="Cro/C1-type_HTH"/>
</dbReference>
<organism evidence="2 3">
    <name type="scientific">Pseudomonas lundensis</name>
    <dbReference type="NCBI Taxonomy" id="86185"/>
    <lineage>
        <taxon>Bacteria</taxon>
        <taxon>Pseudomonadati</taxon>
        <taxon>Pseudomonadota</taxon>
        <taxon>Gammaproteobacteria</taxon>
        <taxon>Pseudomonadales</taxon>
        <taxon>Pseudomonadaceae</taxon>
        <taxon>Pseudomonas</taxon>
    </lineage>
</organism>
<comment type="caution">
    <text evidence="2">The sequence shown here is derived from an EMBL/GenBank/DDBJ whole genome shotgun (WGS) entry which is preliminary data.</text>
</comment>
<dbReference type="CDD" id="cd00093">
    <property type="entry name" value="HTH_XRE"/>
    <property type="match status" value="1"/>
</dbReference>
<dbReference type="EMBL" id="NQKG01000017">
    <property type="protein sequence ID" value="OZY54069.1"/>
    <property type="molecule type" value="Genomic_DNA"/>
</dbReference>
<dbReference type="Pfam" id="PF01381">
    <property type="entry name" value="HTH_3"/>
    <property type="match status" value="1"/>
</dbReference>
<dbReference type="RefSeq" id="WP_047280298.1">
    <property type="nucleotide sequence ID" value="NZ_LCZA01000013.1"/>
</dbReference>
<protein>
    <submittedName>
        <fullName evidence="2">Phage repressor protein</fullName>
    </submittedName>
</protein>
<evidence type="ECO:0000313" key="2">
    <source>
        <dbReference type="EMBL" id="OZY54069.1"/>
    </source>
</evidence>
<name>A0ABX4GIW8_9PSED</name>
<dbReference type="PANTHER" id="PTHR33516:SF2">
    <property type="entry name" value="LEXA REPRESSOR-RELATED"/>
    <property type="match status" value="1"/>
</dbReference>
<dbReference type="SUPFAM" id="SSF51306">
    <property type="entry name" value="LexA/Signal peptidase"/>
    <property type="match status" value="1"/>
</dbReference>
<accession>A0ABX4GIW8</accession>
<gene>
    <name evidence="2" type="ORF">CJF38_16505</name>
</gene>
<evidence type="ECO:0000259" key="1">
    <source>
        <dbReference type="PROSITE" id="PS50943"/>
    </source>
</evidence>
<dbReference type="InterPro" id="IPR010982">
    <property type="entry name" value="Lambda_DNA-bd_dom_sf"/>
</dbReference>
<dbReference type="Pfam" id="PF00717">
    <property type="entry name" value="Peptidase_S24"/>
    <property type="match status" value="1"/>
</dbReference>
<feature type="domain" description="HTH cro/C1-type" evidence="1">
    <location>
        <begin position="7"/>
        <end position="62"/>
    </location>
</feature>
<dbReference type="InterPro" id="IPR050077">
    <property type="entry name" value="LexA_repressor"/>
</dbReference>
<dbReference type="InterPro" id="IPR015927">
    <property type="entry name" value="Peptidase_S24_S26A/B/C"/>
</dbReference>
<dbReference type="Proteomes" id="UP000216897">
    <property type="component" value="Unassembled WGS sequence"/>
</dbReference>
<dbReference type="SUPFAM" id="SSF47413">
    <property type="entry name" value="lambda repressor-like DNA-binding domains"/>
    <property type="match status" value="1"/>
</dbReference>
<dbReference type="Gene3D" id="2.10.109.10">
    <property type="entry name" value="Umud Fragment, subunit A"/>
    <property type="match status" value="1"/>
</dbReference>
<reference evidence="2 3" key="1">
    <citation type="submission" date="2017-08" db="EMBL/GenBank/DDBJ databases">
        <title>Genomic and metabolic characterisation of spoilage-associated Pseudomonas species.</title>
        <authorList>
            <person name="Stanborough T."/>
            <person name="Fegan N."/>
            <person name="Powell S.M."/>
            <person name="Singh T."/>
            <person name="Tamplin M.L."/>
            <person name="Chandry P.S."/>
        </authorList>
    </citation>
    <scope>NUCLEOTIDE SEQUENCE [LARGE SCALE GENOMIC DNA]</scope>
    <source>
        <strain evidence="2 3">L1814</strain>
    </source>
</reference>
<dbReference type="Gene3D" id="1.10.260.40">
    <property type="entry name" value="lambda repressor-like DNA-binding domains"/>
    <property type="match status" value="1"/>
</dbReference>
<evidence type="ECO:0000313" key="3">
    <source>
        <dbReference type="Proteomes" id="UP000216897"/>
    </source>
</evidence>
<dbReference type="CDD" id="cd06529">
    <property type="entry name" value="S24_LexA-like"/>
    <property type="match status" value="1"/>
</dbReference>
<sequence length="220" mass="24215">MNIAERLRSKMLAQGLNESELGRRADVPQPTINRILSGESASPRRPTIEKIARVLKVSPNWLMFGGADESKSFDANIEMALQPSRSFSYPEISWVQAGTASEAMELCNVSACATHTSDVWAGEHGFWLKVMGPSMTSPVGPSFPEGFLILVAPEFEPRSGQFVVAKLIDSNEATFKQFIRDSGTYYLKPLNPSFPTIPMDDAWVVVGTVVDGKMPKSIFR</sequence>